<dbReference type="InterPro" id="IPR000073">
    <property type="entry name" value="AB_hydrolase_1"/>
</dbReference>
<dbReference type="GO" id="GO:0046503">
    <property type="term" value="P:glycerolipid catabolic process"/>
    <property type="evidence" value="ECO:0007669"/>
    <property type="project" value="TreeGrafter"/>
</dbReference>
<keyword evidence="2" id="KW-0378">Hydrolase</keyword>
<gene>
    <name evidence="2" type="ORF">ABXS70_11200</name>
</gene>
<dbReference type="EMBL" id="CP159992">
    <property type="protein sequence ID" value="XCP97224.1"/>
    <property type="molecule type" value="Genomic_DNA"/>
</dbReference>
<dbReference type="GO" id="GO:0004806">
    <property type="term" value="F:triacylglycerol lipase activity"/>
    <property type="evidence" value="ECO:0007669"/>
    <property type="project" value="TreeGrafter"/>
</dbReference>
<dbReference type="PANTHER" id="PTHR43433:SF5">
    <property type="entry name" value="AB HYDROLASE-1 DOMAIN-CONTAINING PROTEIN"/>
    <property type="match status" value="1"/>
</dbReference>
<evidence type="ECO:0000313" key="2">
    <source>
        <dbReference type="EMBL" id="XCP97224.1"/>
    </source>
</evidence>
<dbReference type="AlphaFoldDB" id="A0AAU8NM86"/>
<dbReference type="Gene3D" id="3.40.50.1820">
    <property type="entry name" value="alpha/beta hydrolase"/>
    <property type="match status" value="1"/>
</dbReference>
<dbReference type="InterPro" id="IPR029058">
    <property type="entry name" value="AB_hydrolase_fold"/>
</dbReference>
<organism evidence="2">
    <name type="scientific">Paenibacillus sp. AN1007</name>
    <dbReference type="NCBI Taxonomy" id="3151385"/>
    <lineage>
        <taxon>Bacteria</taxon>
        <taxon>Bacillati</taxon>
        <taxon>Bacillota</taxon>
        <taxon>Bacilli</taxon>
        <taxon>Bacillales</taxon>
        <taxon>Paenibacillaceae</taxon>
        <taxon>Paenibacillus</taxon>
    </lineage>
</organism>
<reference evidence="2" key="1">
    <citation type="submission" date="2024-05" db="EMBL/GenBank/DDBJ databases">
        <title>Draft genome assemblies of 36 bacteria isolated from hibernating arctic ground squirrels.</title>
        <authorList>
            <person name="McKee H."/>
            <person name="Mullen L."/>
            <person name="Drown D.M."/>
            <person name="Duddleston K.N."/>
        </authorList>
    </citation>
    <scope>NUCLEOTIDE SEQUENCE</scope>
    <source>
        <strain evidence="2">AN1007</strain>
    </source>
</reference>
<dbReference type="Pfam" id="PF00561">
    <property type="entry name" value="Abhydrolase_1"/>
    <property type="match status" value="1"/>
</dbReference>
<sequence>MKILNVNNINIAYDSYGSEKDEAILLIAGLGTQMIRWTVPFCEMLAERGFRVIRFDNRDTGLSTHFNHHDTLDFEELAKTLMSGQRPKIPYTLDDMANDTIGLLDALGITKAHVVGRSMGGMIAQLAASTYPERVLSLTSIMSTTGNPELPPTSPDVMALMTRPAPNPAEDEAGYLFHSTAFARRIAGQGYPFDEAEYQSIIREEIHRGYNPGSVGRQIAAIAISGDRRARLAKVNVPTLVIHGSDDPMFVPACGEDTAQAIPDAAFMLLEGMGHDLPAQLFETVVDGIERTAQRNESYTEE</sequence>
<protein>
    <submittedName>
        <fullName evidence="2">Alpha/beta hydrolase</fullName>
    </submittedName>
</protein>
<dbReference type="SUPFAM" id="SSF53474">
    <property type="entry name" value="alpha/beta-Hydrolases"/>
    <property type="match status" value="1"/>
</dbReference>
<name>A0AAU8NM86_9BACL</name>
<dbReference type="PANTHER" id="PTHR43433">
    <property type="entry name" value="HYDROLASE, ALPHA/BETA FOLD FAMILY PROTEIN"/>
    <property type="match status" value="1"/>
</dbReference>
<evidence type="ECO:0000259" key="1">
    <source>
        <dbReference type="Pfam" id="PF00561"/>
    </source>
</evidence>
<proteinExistence type="predicted"/>
<dbReference type="InterPro" id="IPR050471">
    <property type="entry name" value="AB_hydrolase"/>
</dbReference>
<accession>A0AAU8NM86</accession>
<dbReference type="RefSeq" id="WP_366295837.1">
    <property type="nucleotide sequence ID" value="NZ_CP159992.1"/>
</dbReference>
<feature type="domain" description="AB hydrolase-1" evidence="1">
    <location>
        <begin position="23"/>
        <end position="149"/>
    </location>
</feature>